<name>A0AA90VG87_9BACT</name>
<gene>
    <name evidence="1" type="ORF">F7D57_05355</name>
</gene>
<comment type="caution">
    <text evidence="1">The sequence shown here is derived from an EMBL/GenBank/DDBJ whole genome shotgun (WGS) entry which is preliminary data.</text>
</comment>
<dbReference type="EMBL" id="VZBP01000064">
    <property type="protein sequence ID" value="MQO09160.1"/>
    <property type="molecule type" value="Genomic_DNA"/>
</dbReference>
<dbReference type="Proteomes" id="UP000405805">
    <property type="component" value="Unassembled WGS sequence"/>
</dbReference>
<accession>A0AA90VG87</accession>
<protein>
    <submittedName>
        <fullName evidence="1">Uncharacterized protein</fullName>
    </submittedName>
</protein>
<evidence type="ECO:0000313" key="2">
    <source>
        <dbReference type="Proteomes" id="UP000405805"/>
    </source>
</evidence>
<sequence length="1262" mass="144796">MKLNIFFSWQTQTNDQGFNNKKFLIECINTVCKEIQNKGELKNVFFELHEGLTGESGTPSVSDKMMEQIDNCDIFIGDMTITQPNNLFLKFGKILHVLKGLRREPNSNVYGEFHRALGKSAEFEKQIILVMNDVNGKPTVDANLIPFDSRERRFPIVFHLKHDKDKEKAKKKFVSILKDALQKSALAALKNIRQKFSPFIGWQEQCKNPKLSGNFIWTDKLGNYKSQIMYTKGVVRLLGLSGLGKTKFIFECFRDSESKSQYLYCDCQKAESTKIKEKLSYFFKDCKEAILILDNCNKTLLSETIDLKSEIQNATNTIIAIYNEPEERQMQDIKYVILDHHEEEIVEQLVAQRIGTFGEPIKKRIEEFASGIPMMAILLINSLKNGHDLGDLGDQALMTKLLGMDENDNQRVMMQTLALFKFVGWRAERRSELECVAKSKSITSINVNDEEVLMNAFDGLIQKCLNRGIMEECGRTVGIRPTPLALYLITEWIEKCSPERLVKVIDVIQKSKDAEELSHAFHQQFKYMGFCDKACEMLNQLLGENSPFGNVEVLNTELGSRLFRTFVEVNPIVVAEFLCRVLSPLSIDSLKGIDAGRRNLVWAVEKLCFDTRTFNKGAFLMMRLGIAENEEWSNNATSEFCSLFPVYLPETSANLDLRLDFLKTHILQESNKDIVLSAIERALSTRNFFRFSGAEKQGAKELQCYQPTNIDEIKTYLKGCSDLVYHEIKTDSSWRREAIKIFEHTVGVLCDFGMASLILPYILKTAELLGYDWDEMQRILSLFKGRLFPRLNETCQSMYEDIIGKLTKSDVVSRFARIEQESFNAPLNVPFEDKLKKQEAEFKKIAEEIVRDHLYSPNLLKRLMLAKTNLTIPFGMTLAKEMIIDQAIDFIIDGVKILNEEPNATSAFFIDFVAAINKDIFESVLDVLKTLDDKRILFGIMGKRTILPQDECFGYLLNLVQSGEVDTDVFVVYWQHLQFAAMNENNIVRIFREIEACPQGLLCIFRMASMFTFGRELALYPKLTKYLQMLMMRFRFVSATMINNDDYIRVAKQMLFDGKEVAFAVDIHQEILKYLSKTDVIENFDYELRELYDILIDKYYIAIWKDLSTALVNDENGSVLYYRLKDLLGVSVMNENPVLFAKNHSTDFMNLCDSYPNIAPQRFVELMPIPQNAKQFPALLLEILEKYGGHDEVLMALGNNIGTFAVSGSAIPMFENQISLLSTLKNHSISKVSGWAEKEIGYLKKNIAHDSMIENELWAKYK</sequence>
<organism evidence="1 2">
    <name type="scientific">Segatella copri</name>
    <dbReference type="NCBI Taxonomy" id="165179"/>
    <lineage>
        <taxon>Bacteria</taxon>
        <taxon>Pseudomonadati</taxon>
        <taxon>Bacteroidota</taxon>
        <taxon>Bacteroidia</taxon>
        <taxon>Bacteroidales</taxon>
        <taxon>Prevotellaceae</taxon>
        <taxon>Segatella</taxon>
    </lineage>
</organism>
<proteinExistence type="predicted"/>
<dbReference type="InterPro" id="IPR027417">
    <property type="entry name" value="P-loop_NTPase"/>
</dbReference>
<dbReference type="SUPFAM" id="SSF52540">
    <property type="entry name" value="P-loop containing nucleoside triphosphate hydrolases"/>
    <property type="match status" value="1"/>
</dbReference>
<evidence type="ECO:0000313" key="1">
    <source>
        <dbReference type="EMBL" id="MQO09160.1"/>
    </source>
</evidence>
<dbReference type="AlphaFoldDB" id="A0AA90VG87"/>
<dbReference type="RefSeq" id="WP_153096658.1">
    <property type="nucleotide sequence ID" value="NZ_VZBP01000064.1"/>
</dbReference>
<reference evidence="2" key="1">
    <citation type="submission" date="2019-09" db="EMBL/GenBank/DDBJ databases">
        <title>Distinct polysaccharide growth profiles of human intestinal Prevotella copri isolates.</title>
        <authorList>
            <person name="Fehlner-Peach H."/>
            <person name="Magnabosco C."/>
            <person name="Raghavan V."/>
            <person name="Scher J.U."/>
            <person name="Tett A."/>
            <person name="Cox L.M."/>
            <person name="Gottsegen C."/>
            <person name="Watters A."/>
            <person name="Wiltshire- Gordon J.D."/>
            <person name="Segata N."/>
            <person name="Bonneau R."/>
            <person name="Littman D.R."/>
        </authorList>
    </citation>
    <scope>NUCLEOTIDE SEQUENCE [LARGE SCALE GENOMIC DNA]</scope>
    <source>
        <strain evidence="2">iA624</strain>
    </source>
</reference>